<dbReference type="eggNOG" id="COG1007">
    <property type="taxonomic scope" value="Bacteria"/>
</dbReference>
<evidence type="ECO:0000313" key="8">
    <source>
        <dbReference type="EMBL" id="ACE05763.1"/>
    </source>
</evidence>
<keyword evidence="4 6" id="KW-0472">Membrane</keyword>
<dbReference type="InterPro" id="IPR001750">
    <property type="entry name" value="ND/Mrp_TM"/>
</dbReference>
<feature type="transmembrane region" description="Helical" evidence="6">
    <location>
        <begin position="349"/>
        <end position="370"/>
    </location>
</feature>
<dbReference type="Pfam" id="PF00361">
    <property type="entry name" value="Proton_antipo_M"/>
    <property type="match status" value="1"/>
</dbReference>
<evidence type="ECO:0000256" key="1">
    <source>
        <dbReference type="ARBA" id="ARBA00004127"/>
    </source>
</evidence>
<reference evidence="8 9" key="1">
    <citation type="journal article" date="2010" name="J. Bacteriol.">
        <title>The genome of the amoeba symbiont 'Candidatus Amoebophilus asiaticus' reveals common mechanisms for host cell interaction among amoeba-associated bacteria.</title>
        <authorList>
            <person name="Schmitz-Esser S."/>
            <person name="Tischler P."/>
            <person name="Arnold R."/>
            <person name="Montanaro J."/>
            <person name="Wagner M."/>
            <person name="Rattei T."/>
            <person name="Horn M."/>
        </authorList>
    </citation>
    <scope>NUCLEOTIDE SEQUENCE [LARGE SCALE GENOMIC DNA]</scope>
    <source>
        <strain evidence="8 9">5a2</strain>
    </source>
</reference>
<accession>B3ERB1</accession>
<dbReference type="GO" id="GO:0012505">
    <property type="term" value="C:endomembrane system"/>
    <property type="evidence" value="ECO:0007669"/>
    <property type="project" value="UniProtKB-SubCell"/>
</dbReference>
<evidence type="ECO:0000256" key="2">
    <source>
        <dbReference type="ARBA" id="ARBA00022692"/>
    </source>
</evidence>
<dbReference type="STRING" id="452471.Aasi_0330"/>
<feature type="transmembrane region" description="Helical" evidence="6">
    <location>
        <begin position="323"/>
        <end position="343"/>
    </location>
</feature>
<dbReference type="HOGENOM" id="CLU_007100_1_5_10"/>
<feature type="transmembrane region" description="Helical" evidence="6">
    <location>
        <begin position="221"/>
        <end position="246"/>
    </location>
</feature>
<feature type="transmembrane region" description="Helical" evidence="6">
    <location>
        <begin position="124"/>
        <end position="142"/>
    </location>
</feature>
<keyword evidence="9" id="KW-1185">Reference proteome</keyword>
<dbReference type="OrthoDB" id="9811718at2"/>
<evidence type="ECO:0000313" key="9">
    <source>
        <dbReference type="Proteomes" id="UP000001227"/>
    </source>
</evidence>
<evidence type="ECO:0000256" key="3">
    <source>
        <dbReference type="ARBA" id="ARBA00022989"/>
    </source>
</evidence>
<evidence type="ECO:0000256" key="4">
    <source>
        <dbReference type="ARBA" id="ARBA00023136"/>
    </source>
</evidence>
<comment type="subcellular location">
    <subcellularLocation>
        <location evidence="1">Endomembrane system</location>
        <topology evidence="1">Multi-pass membrane protein</topology>
    </subcellularLocation>
    <subcellularLocation>
        <location evidence="5">Membrane</location>
        <topology evidence="5">Multi-pass membrane protein</topology>
    </subcellularLocation>
</comment>
<name>B3ERB1_AMOA5</name>
<feature type="transmembrane region" description="Helical" evidence="6">
    <location>
        <begin position="92"/>
        <end position="112"/>
    </location>
</feature>
<dbReference type="EMBL" id="CP001102">
    <property type="protein sequence ID" value="ACE05763.1"/>
    <property type="molecule type" value="Genomic_DNA"/>
</dbReference>
<dbReference type="PANTHER" id="PTHR22773">
    <property type="entry name" value="NADH DEHYDROGENASE"/>
    <property type="match status" value="1"/>
</dbReference>
<feature type="transmembrane region" description="Helical" evidence="6">
    <location>
        <begin position="181"/>
        <end position="201"/>
    </location>
</feature>
<keyword evidence="3 6" id="KW-1133">Transmembrane helix</keyword>
<feature type="domain" description="NADH:quinone oxidoreductase/Mrp antiporter transmembrane" evidence="7">
    <location>
        <begin position="144"/>
        <end position="441"/>
    </location>
</feature>
<dbReference type="GO" id="GO:0016020">
    <property type="term" value="C:membrane"/>
    <property type="evidence" value="ECO:0007669"/>
    <property type="project" value="UniProtKB-SubCell"/>
</dbReference>
<dbReference type="AlphaFoldDB" id="B3ERB1"/>
<evidence type="ECO:0000259" key="7">
    <source>
        <dbReference type="Pfam" id="PF00361"/>
    </source>
</evidence>
<feature type="transmembrane region" description="Helical" evidence="6">
    <location>
        <begin position="475"/>
        <end position="496"/>
    </location>
</feature>
<dbReference type="Proteomes" id="UP000001227">
    <property type="component" value="Chromosome"/>
</dbReference>
<keyword evidence="2 5" id="KW-0812">Transmembrane</keyword>
<feature type="transmembrane region" description="Helical" evidence="6">
    <location>
        <begin position="148"/>
        <end position="169"/>
    </location>
</feature>
<protein>
    <recommendedName>
        <fullName evidence="7">NADH:quinone oxidoreductase/Mrp antiporter transmembrane domain-containing protein</fullName>
    </recommendedName>
</protein>
<gene>
    <name evidence="8" type="ordered locus">Aasi_0330</name>
</gene>
<feature type="transmembrane region" description="Helical" evidence="6">
    <location>
        <begin position="297"/>
        <end position="316"/>
    </location>
</feature>
<evidence type="ECO:0000256" key="6">
    <source>
        <dbReference type="SAM" id="Phobius"/>
    </source>
</evidence>
<proteinExistence type="predicted"/>
<evidence type="ECO:0000256" key="5">
    <source>
        <dbReference type="RuleBase" id="RU000320"/>
    </source>
</evidence>
<feature type="transmembrane region" description="Helical" evidence="6">
    <location>
        <begin position="434"/>
        <end position="455"/>
    </location>
</feature>
<sequence>MINLINISIADSIVNNYKSLSWILPALWIVGTFIANIIIQLIPRNHQQSVYQYLFTILGLLGTLYASIKIKQQILIQKEIILFNNLLQVDSWSTHMHILLISITLFIILILCFTNRPYKSTDYLGTYLLMILATLLGAYLLVISYHWLLVYLSIGCMTVGSTVLIYENGNRPTYILASTRYLIYSVVASAIMLVGLSYLYGSMGTLELYKFTSYNEAVYSILQFIWPIGFFLALSGLLMSIGSFPFQFWVGSVYQHTSFSTVAYLSTVPKLAGIAFLVRLHRIATQASPFIELPLKSLWACIAMATMVVGHLGALTTKDAKKLLAYGSIAQTGFLLAIMVTDMSVYTHITYYIIVYTIMNLASWFGLQMLSYHNINKNSSIEAYAGLGRQLTIGSMCFLIIMLALIGIPPTAGFSAKLIIFSHLWEIAQLSRSTLLTSLFITSIIGTVLALYYYLRLPYILFFKKAPQLKITSTIHPSMLLVVILLTILLLVLFFINRAVISY</sequence>
<feature type="transmembrane region" description="Helical" evidence="6">
    <location>
        <begin position="391"/>
        <end position="414"/>
    </location>
</feature>
<dbReference type="RefSeq" id="WP_012472526.1">
    <property type="nucleotide sequence ID" value="NC_010830.1"/>
</dbReference>
<organism evidence="8 9">
    <name type="scientific">Amoebophilus asiaticus (strain 5a2)</name>
    <dbReference type="NCBI Taxonomy" id="452471"/>
    <lineage>
        <taxon>Bacteria</taxon>
        <taxon>Pseudomonadati</taxon>
        <taxon>Bacteroidota</taxon>
        <taxon>Cytophagia</taxon>
        <taxon>Cytophagales</taxon>
        <taxon>Amoebophilaceae</taxon>
        <taxon>Candidatus Amoebophilus</taxon>
    </lineage>
</organism>
<dbReference type="KEGG" id="aas:Aasi_0330"/>
<feature type="transmembrane region" description="Helical" evidence="6">
    <location>
        <begin position="50"/>
        <end position="68"/>
    </location>
</feature>
<feature type="transmembrane region" description="Helical" evidence="6">
    <location>
        <begin position="258"/>
        <end position="277"/>
    </location>
</feature>
<feature type="transmembrane region" description="Helical" evidence="6">
    <location>
        <begin position="20"/>
        <end position="38"/>
    </location>
</feature>